<evidence type="ECO:0000313" key="2">
    <source>
        <dbReference type="Proteomes" id="UP001294444"/>
    </source>
</evidence>
<organism evidence="1 2">
    <name type="scientific">Melanopsichium pennsylvanicum</name>
    <dbReference type="NCBI Taxonomy" id="63383"/>
    <lineage>
        <taxon>Eukaryota</taxon>
        <taxon>Fungi</taxon>
        <taxon>Dikarya</taxon>
        <taxon>Basidiomycota</taxon>
        <taxon>Ustilaginomycotina</taxon>
        <taxon>Ustilaginomycetes</taxon>
        <taxon>Ustilaginales</taxon>
        <taxon>Ustilaginaceae</taxon>
        <taxon>Melanopsichium</taxon>
    </lineage>
</organism>
<reference evidence="1" key="1">
    <citation type="submission" date="2023-10" db="EMBL/GenBank/DDBJ databases">
        <authorList>
            <person name="Guldener U."/>
        </authorList>
    </citation>
    <scope>NUCLEOTIDE SEQUENCE</scope>
    <source>
        <strain evidence="1">Mp4</strain>
    </source>
</reference>
<keyword evidence="2" id="KW-1185">Reference proteome</keyword>
<gene>
    <name evidence="1" type="ORF">MEPE_04267</name>
</gene>
<name>A0AAJ5C6H8_9BASI</name>
<protein>
    <submittedName>
        <fullName evidence="1">Uncharacterized protein</fullName>
    </submittedName>
</protein>
<dbReference type="EMBL" id="OAPG01000010">
    <property type="protein sequence ID" value="SNX85558.1"/>
    <property type="molecule type" value="Genomic_DNA"/>
</dbReference>
<dbReference type="Proteomes" id="UP001294444">
    <property type="component" value="Unassembled WGS sequence"/>
</dbReference>
<proteinExistence type="predicted"/>
<dbReference type="AlphaFoldDB" id="A0AAJ5C6H8"/>
<accession>A0AAJ5C6H8</accession>
<comment type="caution">
    <text evidence="1">The sequence shown here is derived from an EMBL/GenBank/DDBJ whole genome shotgun (WGS) entry which is preliminary data.</text>
</comment>
<sequence length="64" mass="6905">MTGAASSVAYAPFEARTRCRTEPKRARCEGLIFNSGLLGPPNNDLAATLNAKIQSEEPGYWSFA</sequence>
<evidence type="ECO:0000313" key="1">
    <source>
        <dbReference type="EMBL" id="SNX85558.1"/>
    </source>
</evidence>